<dbReference type="GeneID" id="35382705"/>
<dbReference type="KEGG" id="vg:35382705"/>
<proteinExistence type="predicted"/>
<name>A0A2I2L5G6_9VIRU</name>
<keyword evidence="2" id="KW-1185">Reference proteome</keyword>
<accession>A0A2I2L5G6</accession>
<dbReference type="RefSeq" id="YP_009449076.1">
    <property type="nucleotide sequence ID" value="NC_036594.1"/>
</dbReference>
<evidence type="ECO:0000313" key="2">
    <source>
        <dbReference type="Proteomes" id="UP000236316"/>
    </source>
</evidence>
<evidence type="ECO:0000313" key="1">
    <source>
        <dbReference type="EMBL" id="SNW62774.1"/>
    </source>
</evidence>
<gene>
    <name evidence="1" type="ORF">ORPV_870</name>
</gene>
<sequence>MNTSHIQFLISEIYNVTNTINKRIQAFDILYSLYDSEYSFNVMLYIIRKSNEDLFADELRRAIVNKYLYNLLTPSRSQHLINMIDNWDNRHLKFDELAQYVLSKCQNLTH</sequence>
<dbReference type="EMBL" id="LT906555">
    <property type="protein sequence ID" value="SNW62774.1"/>
    <property type="molecule type" value="Genomic_DNA"/>
</dbReference>
<reference evidence="1" key="1">
    <citation type="submission" date="2017-08" db="EMBL/GenBank/DDBJ databases">
        <authorList>
            <consortium name="Urmite Genomes"/>
        </authorList>
    </citation>
    <scope>NUCLEOTIDE SEQUENCE [LARGE SCALE GENOMIC DNA]</scope>
    <source>
        <strain evidence="1">IHUMI-LCC2</strain>
    </source>
</reference>
<organism evidence="1">
    <name type="scientific">Orpheovirus IHUMI-LCC2</name>
    <dbReference type="NCBI Taxonomy" id="2023057"/>
    <lineage>
        <taxon>Viruses</taxon>
        <taxon>Varidnaviria</taxon>
        <taxon>Bamfordvirae</taxon>
        <taxon>Nucleocytoviricota</taxon>
        <taxon>Megaviricetes</taxon>
        <taxon>Pimascovirales</taxon>
        <taxon>Ocovirineae</taxon>
        <taxon>Orpheoviridae</taxon>
        <taxon>Alphaorpheovirus</taxon>
        <taxon>Alphaorpheovirus massiliense</taxon>
    </lineage>
</organism>
<protein>
    <submittedName>
        <fullName evidence="1">Uncharacterized protein</fullName>
    </submittedName>
</protein>
<dbReference type="Proteomes" id="UP000236316">
    <property type="component" value="Segment"/>
</dbReference>